<protein>
    <submittedName>
        <fullName evidence="1">YD repeat-containing protein</fullName>
    </submittedName>
</protein>
<name>A0A362X510_9FLAO</name>
<comment type="caution">
    <text evidence="1">The sequence shown here is derived from an EMBL/GenBank/DDBJ whole genome shotgun (WGS) entry which is preliminary data.</text>
</comment>
<dbReference type="RefSeq" id="WP_105474277.1">
    <property type="nucleotide sequence ID" value="NZ_PVEO01000007.1"/>
</dbReference>
<gene>
    <name evidence="1" type="ORF">CLV33_107239</name>
</gene>
<dbReference type="InterPro" id="IPR031325">
    <property type="entry name" value="RHS_repeat"/>
</dbReference>
<sequence length="1017" mass="114232">MNFRLFFLIGFVSFYSFSQEGYYGETLNSNIYAASQIIISPSIQPPDVAAFQKNTFVPVSNYTGRAEISIPIYEISSGNMSVPISLSYNSSGVKVADMASSVGLNWSLNAGGVISRMVKGMDDFTRPYVTNNPVPFMSPSGWLGYTYSNLTTYGSIGRYNDSEPDLFVVNAPGLSTNYVHKKHYNATNGITTSYPSTIGSKPDALELDHQGNTINESIGYITKYHYNDNTRSYNNITKYGLSNVEITSLNGVIYDFATPDLSRHHSPYGGGTITYKMDTYHLDQMFDPSTNQTITFQYEQYHNYFADEKDSKITSYGGGTYLGFTGNTAKTVYPYMHRLTKISFDKGEVEFIYGLNRSDNFGEKALTEIRVKDNSGNVIKHVKLSYSYFQSSIASGTPQSKRLRLDKIYDVNPSNVNTELPGHVFTYNTTYTMPPRTSYAHDYLGYNNGSYNSSITNPEPKYYFKNNEVLPFFDSAAIYLTGNYSLEANENYCKTYSLTKIKFPTGGTNEYEYELNEFNYSGTRLGGGLRIKSQKITDDKGNEQILDYEYGTGYIERMPDYAVFKLKNTNWNWASNPTSLSQLVSYFGIDTFMTPQSQVELTHGSFVGYSSVTVRDRVANGKSVYQYSNPSTYPNIASSKTSSGSSYGNSWLLIGPPSLSANRDFRRGKPTWETVYDHNNNIRLQKRYVYTYKEFSTLSLSHLNKASTLFSESSSCWPGNGDQYATSSCGAFTENLNLPIARDLLTTVWTTDYTNGASQDPFKVSYSYTYDKQFPLILNETKSVEVCEPTVQGGEHLCIPVEGLHETGYSKTITYPITGGNTMQSNVISSMPLASDLVNLNRLSTPLTINSPSGTEEKHYYKNFGYNIIALEKIDFVSRDNNIANSEKITKRDSKGHVIEYQKRNGTYVSRIYGHNKTYLIAEIENLTYSSIEALSGFGGGFNITNNLSTSQENTLRSLSNAMVTTYQYDLLVGITAVTDPRGYKTTYEYDEFNRLKQVKDADGKILSENEYHYKGQ</sequence>
<proteinExistence type="predicted"/>
<reference evidence="1 2" key="1">
    <citation type="submission" date="2018-02" db="EMBL/GenBank/DDBJ databases">
        <title>Genomic Encyclopedia of Archaeal and Bacterial Type Strains, Phase II (KMG-II): from individual species to whole genera.</title>
        <authorList>
            <person name="Goeker M."/>
        </authorList>
    </citation>
    <scope>NUCLEOTIDE SEQUENCE [LARGE SCALE GENOMIC DNA]</scope>
    <source>
        <strain evidence="1 2">DSM 21165</strain>
    </source>
</reference>
<dbReference type="InterPro" id="IPR006530">
    <property type="entry name" value="YD"/>
</dbReference>
<evidence type="ECO:0000313" key="1">
    <source>
        <dbReference type="EMBL" id="PQV47450.1"/>
    </source>
</evidence>
<evidence type="ECO:0000313" key="2">
    <source>
        <dbReference type="Proteomes" id="UP000251545"/>
    </source>
</evidence>
<dbReference type="AlphaFoldDB" id="A0A362X510"/>
<dbReference type="Proteomes" id="UP000251545">
    <property type="component" value="Unassembled WGS sequence"/>
</dbReference>
<dbReference type="EMBL" id="PVEO01000007">
    <property type="protein sequence ID" value="PQV47450.1"/>
    <property type="molecule type" value="Genomic_DNA"/>
</dbReference>
<dbReference type="Pfam" id="PF05593">
    <property type="entry name" value="RHS_repeat"/>
    <property type="match status" value="1"/>
</dbReference>
<organism evidence="1 2">
    <name type="scientific">Jejuia pallidilutea</name>
    <dbReference type="NCBI Taxonomy" id="504487"/>
    <lineage>
        <taxon>Bacteria</taxon>
        <taxon>Pseudomonadati</taxon>
        <taxon>Bacteroidota</taxon>
        <taxon>Flavobacteriia</taxon>
        <taxon>Flavobacteriales</taxon>
        <taxon>Flavobacteriaceae</taxon>
        <taxon>Jejuia</taxon>
    </lineage>
</organism>
<accession>A0A362X510</accession>
<dbReference type="NCBIfam" id="TIGR01643">
    <property type="entry name" value="YD_repeat_2x"/>
    <property type="match status" value="1"/>
</dbReference>